<dbReference type="PANTHER" id="PTHR37563">
    <property type="entry name" value="PHYTANOYL-COA DIOXYGENASE FAMILY PROTEIN (AFU_ORTHOLOGUE AFUA_2G03330)"/>
    <property type="match status" value="1"/>
</dbReference>
<dbReference type="OrthoDB" id="8678660at2"/>
<protein>
    <submittedName>
        <fullName evidence="2">Phytanoyl-CoA dioxygenase (PhyH)</fullName>
    </submittedName>
</protein>
<dbReference type="SUPFAM" id="SSF51197">
    <property type="entry name" value="Clavaminate synthase-like"/>
    <property type="match status" value="1"/>
</dbReference>
<reference evidence="3" key="1">
    <citation type="submission" date="2016-10" db="EMBL/GenBank/DDBJ databases">
        <authorList>
            <person name="Varghese N."/>
            <person name="Submissions S."/>
        </authorList>
    </citation>
    <scope>NUCLEOTIDE SEQUENCE [LARGE SCALE GENOMIC DNA]</scope>
    <source>
        <strain evidence="3">DSM 43161</strain>
    </source>
</reference>
<accession>A0A1I5EJ59</accession>
<evidence type="ECO:0000256" key="1">
    <source>
        <dbReference type="SAM" id="MobiDB-lite"/>
    </source>
</evidence>
<keyword evidence="3" id="KW-1185">Reference proteome</keyword>
<dbReference type="InterPro" id="IPR051961">
    <property type="entry name" value="Fungal_Metabolite_Diox"/>
</dbReference>
<dbReference type="Gene3D" id="2.60.120.620">
    <property type="entry name" value="q2cbj1_9rhob like domain"/>
    <property type="match status" value="1"/>
</dbReference>
<keyword evidence="2" id="KW-0560">Oxidoreductase</keyword>
<name>A0A1I5EJ59_9ACTN</name>
<dbReference type="EMBL" id="FOWE01000003">
    <property type="protein sequence ID" value="SFO11547.1"/>
    <property type="molecule type" value="Genomic_DNA"/>
</dbReference>
<feature type="region of interest" description="Disordered" evidence="1">
    <location>
        <begin position="1"/>
        <end position="20"/>
    </location>
</feature>
<keyword evidence="2" id="KW-0223">Dioxygenase</keyword>
<dbReference type="InterPro" id="IPR008775">
    <property type="entry name" value="Phytyl_CoA_dOase-like"/>
</dbReference>
<evidence type="ECO:0000313" key="2">
    <source>
        <dbReference type="EMBL" id="SFO11547.1"/>
    </source>
</evidence>
<evidence type="ECO:0000313" key="3">
    <source>
        <dbReference type="Proteomes" id="UP000183642"/>
    </source>
</evidence>
<dbReference type="AlphaFoldDB" id="A0A1I5EJ59"/>
<dbReference type="RefSeq" id="WP_083427152.1">
    <property type="nucleotide sequence ID" value="NZ_FOWE01000003.1"/>
</dbReference>
<dbReference type="Proteomes" id="UP000183642">
    <property type="component" value="Unassembled WGS sequence"/>
</dbReference>
<proteinExistence type="predicted"/>
<dbReference type="GO" id="GO:0016706">
    <property type="term" value="F:2-oxoglutarate-dependent dioxygenase activity"/>
    <property type="evidence" value="ECO:0007669"/>
    <property type="project" value="UniProtKB-ARBA"/>
</dbReference>
<sequence>MSTDASTGTGDRTAVDGGTDGGFDGAAIREVLYTDGITALKGAFPRAWAQQLREDVDAAFEEARGREGGAVGRGPQRWYVEIHPEALRGFVDLVDHPWVRTTCEAVLGPEYTIVEVGFDTPFPGAKDQPWHRDFPSPHETREERRLTSLAFNVTTVDTTEDMGPFEVAPGTQWETGEDFDHGMFPPESEYPRYAALAVRKYPQMGDISVRSALTLHRGTENHSQLSRPVLVLGVDAPGAGNDEHHDLAVTRGYWERLPQRVRDHLRCPVVDELTPITQKHTIEGLVMG</sequence>
<dbReference type="PANTHER" id="PTHR37563:SF2">
    <property type="entry name" value="PHYTANOYL-COA DIOXYGENASE FAMILY PROTEIN (AFU_ORTHOLOGUE AFUA_2G03330)"/>
    <property type="match status" value="1"/>
</dbReference>
<feature type="compositionally biased region" description="Polar residues" evidence="1">
    <location>
        <begin position="1"/>
        <end position="10"/>
    </location>
</feature>
<gene>
    <name evidence="2" type="ORF">SAMN05660359_01498</name>
</gene>
<dbReference type="Pfam" id="PF05721">
    <property type="entry name" value="PhyH"/>
    <property type="match status" value="1"/>
</dbReference>
<organism evidence="2 3">
    <name type="scientific">Geodermatophilus obscurus</name>
    <dbReference type="NCBI Taxonomy" id="1861"/>
    <lineage>
        <taxon>Bacteria</taxon>
        <taxon>Bacillati</taxon>
        <taxon>Actinomycetota</taxon>
        <taxon>Actinomycetes</taxon>
        <taxon>Geodermatophilales</taxon>
        <taxon>Geodermatophilaceae</taxon>
        <taxon>Geodermatophilus</taxon>
    </lineage>
</organism>